<protein>
    <recommendedName>
        <fullName evidence="4">DUF732 domain-containing protein</fullName>
    </recommendedName>
</protein>
<proteinExistence type="predicted"/>
<accession>A0A541B2C9</accession>
<sequence length="107" mass="11622">MRRWCHRRCVCAPREAVMFRRILAATFLAAAAITSSLGAVSVAFAASQTYYSNPTDDPKQQAFCNDQAALANNLVAKGDQTRADQVVSTANMGGCRIYTFQSSQPGR</sequence>
<evidence type="ECO:0000313" key="2">
    <source>
        <dbReference type="EMBL" id="TQF66483.1"/>
    </source>
</evidence>
<dbReference type="AlphaFoldDB" id="A0A541B2C9"/>
<dbReference type="EMBL" id="VIGH01000008">
    <property type="protein sequence ID" value="TQF66483.1"/>
    <property type="molecule type" value="Genomic_DNA"/>
</dbReference>
<feature type="chain" id="PRO_5022006258" description="DUF732 domain-containing protein" evidence="1">
    <location>
        <begin position="46"/>
        <end position="107"/>
    </location>
</feature>
<keyword evidence="3" id="KW-1185">Reference proteome</keyword>
<evidence type="ECO:0000313" key="3">
    <source>
        <dbReference type="Proteomes" id="UP000316256"/>
    </source>
</evidence>
<feature type="signal peptide" evidence="1">
    <location>
        <begin position="1"/>
        <end position="45"/>
    </location>
</feature>
<organism evidence="2 3">
    <name type="scientific">Rhodococcus spelaei</name>
    <dbReference type="NCBI Taxonomy" id="2546320"/>
    <lineage>
        <taxon>Bacteria</taxon>
        <taxon>Bacillati</taxon>
        <taxon>Actinomycetota</taxon>
        <taxon>Actinomycetes</taxon>
        <taxon>Mycobacteriales</taxon>
        <taxon>Nocardiaceae</taxon>
        <taxon>Rhodococcus</taxon>
    </lineage>
</organism>
<gene>
    <name evidence="2" type="ORF">FK531_18490</name>
</gene>
<name>A0A541B2C9_9NOCA</name>
<dbReference type="OrthoDB" id="4483608at2"/>
<reference evidence="2 3" key="1">
    <citation type="submission" date="2019-06" db="EMBL/GenBank/DDBJ databases">
        <title>Rhodococcus spaelei sp. nov., isolated from a cave.</title>
        <authorList>
            <person name="Lee S.D."/>
        </authorList>
    </citation>
    <scope>NUCLEOTIDE SEQUENCE [LARGE SCALE GENOMIC DNA]</scope>
    <source>
        <strain evidence="2 3">C9-5</strain>
    </source>
</reference>
<evidence type="ECO:0000256" key="1">
    <source>
        <dbReference type="SAM" id="SignalP"/>
    </source>
</evidence>
<evidence type="ECO:0008006" key="4">
    <source>
        <dbReference type="Google" id="ProtNLM"/>
    </source>
</evidence>
<dbReference type="Proteomes" id="UP000316256">
    <property type="component" value="Unassembled WGS sequence"/>
</dbReference>
<comment type="caution">
    <text evidence="2">The sequence shown here is derived from an EMBL/GenBank/DDBJ whole genome shotgun (WGS) entry which is preliminary data.</text>
</comment>
<keyword evidence="1" id="KW-0732">Signal</keyword>